<reference evidence="2" key="1">
    <citation type="submission" date="2017-12" db="EMBL/GenBank/DDBJ databases">
        <title>Improved Draft Genome Sequence of Microcystis aeruginosa NIES-298, a Microcystin-Producing Cyanobacterium from Lake Kasumigaura, Japan.</title>
        <authorList>
            <person name="Yamaguchi H."/>
            <person name="Suzuki S."/>
            <person name="Kawachi M."/>
        </authorList>
    </citation>
    <scope>NUCLEOTIDE SEQUENCE [LARGE SCALE GENOMIC DNA]</scope>
    <source>
        <strain evidence="2">NIES-298</strain>
    </source>
</reference>
<accession>A0A2H6BSE8</accession>
<sequence length="72" mass="7816">MPLASCLISISNLNARAVYLAAVKGNQPTLNDKIQALSTEDNFKISIENKDSKKLEQQKLEQQGMGATPSPN</sequence>
<dbReference type="AlphaFoldDB" id="A0A2H6BSE8"/>
<comment type="caution">
    <text evidence="1">The sequence shown here is derived from an EMBL/GenBank/DDBJ whole genome shotgun (WGS) entry which is preliminary data.</text>
</comment>
<organism evidence="1 2">
    <name type="scientific">Microcystis aeruginosa NIES-298</name>
    <dbReference type="NCBI Taxonomy" id="449468"/>
    <lineage>
        <taxon>Bacteria</taxon>
        <taxon>Bacillati</taxon>
        <taxon>Cyanobacteriota</taxon>
        <taxon>Cyanophyceae</taxon>
        <taxon>Oscillatoriophycideae</taxon>
        <taxon>Chroococcales</taxon>
        <taxon>Microcystaceae</taxon>
        <taxon>Microcystis</taxon>
    </lineage>
</organism>
<dbReference type="EMBL" id="BEYQ01000006">
    <property type="protein sequence ID" value="GBD53105.1"/>
    <property type="molecule type" value="Genomic_DNA"/>
</dbReference>
<dbReference type="Proteomes" id="UP000236321">
    <property type="component" value="Unassembled WGS sequence"/>
</dbReference>
<name>A0A2H6BSE8_MICAE</name>
<evidence type="ECO:0000313" key="1">
    <source>
        <dbReference type="EMBL" id="GBD53105.1"/>
    </source>
</evidence>
<gene>
    <name evidence="1" type="ORF">BGM30_21980</name>
</gene>
<protein>
    <submittedName>
        <fullName evidence="1">Uncharacterized protein</fullName>
    </submittedName>
</protein>
<proteinExistence type="predicted"/>
<evidence type="ECO:0000313" key="2">
    <source>
        <dbReference type="Proteomes" id="UP000236321"/>
    </source>
</evidence>